<reference evidence="1 2" key="1">
    <citation type="submission" date="2020-05" db="EMBL/GenBank/DDBJ databases">
        <authorList>
            <person name="Khan S.A."/>
            <person name="Jeon C.O."/>
            <person name="Chun B.H."/>
        </authorList>
    </citation>
    <scope>NUCLEOTIDE SEQUENCE [LARGE SCALE GENOMIC DNA]</scope>
    <source>
        <strain evidence="1 2">S1162</strain>
    </source>
</reference>
<dbReference type="Proteomes" id="UP000566071">
    <property type="component" value="Unassembled WGS sequence"/>
</dbReference>
<dbReference type="EMBL" id="JABFCR010000059">
    <property type="protein sequence ID" value="NNU34623.1"/>
    <property type="molecule type" value="Genomic_DNA"/>
</dbReference>
<dbReference type="SUPFAM" id="SSF49464">
    <property type="entry name" value="Carboxypeptidase regulatory domain-like"/>
    <property type="match status" value="1"/>
</dbReference>
<keyword evidence="2" id="KW-1185">Reference proteome</keyword>
<protein>
    <recommendedName>
        <fullName evidence="3">Carboxypeptidase-like regulatory domain-containing protein</fullName>
    </recommendedName>
</protein>
<proteinExistence type="predicted"/>
<sequence length="81" mass="9223">MLRITYHYFILFILFLLPTLCFGQAVYEGQVIDKETERAIPSVTVTLVKAKFVTKTNERGYFKLSADNPVDGDALQFSSEL</sequence>
<name>A0ABX1W4S1_9SPHI</name>
<evidence type="ECO:0000313" key="1">
    <source>
        <dbReference type="EMBL" id="NNU34623.1"/>
    </source>
</evidence>
<dbReference type="RefSeq" id="WP_175270301.1">
    <property type="nucleotide sequence ID" value="NZ_JABFCR010000059.1"/>
</dbReference>
<dbReference type="InterPro" id="IPR008969">
    <property type="entry name" value="CarboxyPept-like_regulatory"/>
</dbReference>
<gene>
    <name evidence="1" type="ORF">HK413_12060</name>
</gene>
<evidence type="ECO:0000313" key="2">
    <source>
        <dbReference type="Proteomes" id="UP000566071"/>
    </source>
</evidence>
<dbReference type="Pfam" id="PF13715">
    <property type="entry name" value="CarbopepD_reg_2"/>
    <property type="match status" value="1"/>
</dbReference>
<evidence type="ECO:0008006" key="3">
    <source>
        <dbReference type="Google" id="ProtNLM"/>
    </source>
</evidence>
<comment type="caution">
    <text evidence="1">The sequence shown here is derived from an EMBL/GenBank/DDBJ whole genome shotgun (WGS) entry which is preliminary data.</text>
</comment>
<organism evidence="1 2">
    <name type="scientific">Mucilaginibacter humi</name>
    <dbReference type="NCBI Taxonomy" id="2732510"/>
    <lineage>
        <taxon>Bacteria</taxon>
        <taxon>Pseudomonadati</taxon>
        <taxon>Bacteroidota</taxon>
        <taxon>Sphingobacteriia</taxon>
        <taxon>Sphingobacteriales</taxon>
        <taxon>Sphingobacteriaceae</taxon>
        <taxon>Mucilaginibacter</taxon>
    </lineage>
</organism>
<accession>A0ABX1W4S1</accession>